<sequence>MRLESLFIFSIFILLIVNSACFATNVGFNSFSPVSYVQQNQQRLSALTSYKRRIEEYNRKIFRLKKLISKIIQTQKDNAQSGFNINSNSKTNKTLDKLCDSDINSSKGSDDVNISGNDELERKLTEVVISLLDEQTKFTNMFLRRMIIFWNPNFNFGVDISSKVEVERGFLDMLGLGDKSLWSGSNCGGKLIGATDSEDRIQESIPKLIDLAQLYRFSMVYNYIHIIGSIYRHTKNFDRTVRSRLRLFKNMRERLIKTRDSLALTLNTDLPNDVDLPYPRSPPSYLNVGENCNEDIYRQISKEIAFFKKVQDENRELSVRIRDGPCRNHEVTGCTFCEIKKVCLSLIEWAFNDIQADLIRLDRDLKLCIDSIQRNGGVNAPPDAMFKSEESSDLSSSEILDESGESIFSYECDEQDNSQEEMTLTSNTYEDGLEGSEESLGTFTQINPTSKHSDIKRYKRRSSHHRTSRTSKRRGIKSRRTNMSWKLKSLEADPLSKNDNKESSNGTNCPQNNETQITGSKSNDYSASTSVNDDINSNSKLNTSLDIQQSRDSKRITSGEDWRHANEASRSKVYSPSYGFSDSESESENDPDTPIDTTSNSHNTEFSNSVVRRNIGNCENKRNIPSANVGISRTSETIDTHSRRTRLTKRRRSRRK</sequence>
<gene>
    <name evidence="3" type="ORF">cubi_01535</name>
</gene>
<feature type="compositionally biased region" description="Polar residues" evidence="1">
    <location>
        <begin position="503"/>
        <end position="548"/>
    </location>
</feature>
<dbReference type="GeneID" id="39978326"/>
<feature type="compositionally biased region" description="Basic residues" evidence="1">
    <location>
        <begin position="457"/>
        <end position="480"/>
    </location>
</feature>
<dbReference type="RefSeq" id="XP_028873774.1">
    <property type="nucleotide sequence ID" value="XM_029018547.1"/>
</dbReference>
<dbReference type="Proteomes" id="UP000186176">
    <property type="component" value="Unassembled WGS sequence"/>
</dbReference>
<feature type="compositionally biased region" description="Polar residues" evidence="1">
    <location>
        <begin position="623"/>
        <end position="635"/>
    </location>
</feature>
<keyword evidence="4" id="KW-1185">Reference proteome</keyword>
<name>A0A1J4MD81_9CRYT</name>
<feature type="compositionally biased region" description="Acidic residues" evidence="1">
    <location>
        <begin position="583"/>
        <end position="593"/>
    </location>
</feature>
<proteinExistence type="predicted"/>
<feature type="compositionally biased region" description="Basic residues" evidence="1">
    <location>
        <begin position="643"/>
        <end position="656"/>
    </location>
</feature>
<evidence type="ECO:0000256" key="1">
    <source>
        <dbReference type="SAM" id="MobiDB-lite"/>
    </source>
</evidence>
<feature type="compositionally biased region" description="Basic and acidic residues" evidence="1">
    <location>
        <begin position="549"/>
        <end position="570"/>
    </location>
</feature>
<keyword evidence="2" id="KW-0732">Signal</keyword>
<feature type="compositionally biased region" description="Polar residues" evidence="1">
    <location>
        <begin position="572"/>
        <end position="582"/>
    </location>
</feature>
<comment type="caution">
    <text evidence="3">The sequence shown here is derived from an EMBL/GenBank/DDBJ whole genome shotgun (WGS) entry which is preliminary data.</text>
</comment>
<dbReference type="EMBL" id="LRBP01000025">
    <property type="protein sequence ID" value="OII72202.1"/>
    <property type="molecule type" value="Genomic_DNA"/>
</dbReference>
<evidence type="ECO:0000313" key="3">
    <source>
        <dbReference type="EMBL" id="OII72202.1"/>
    </source>
</evidence>
<feature type="signal peptide" evidence="2">
    <location>
        <begin position="1"/>
        <end position="23"/>
    </location>
</feature>
<feature type="compositionally biased region" description="Polar residues" evidence="1">
    <location>
        <begin position="595"/>
        <end position="611"/>
    </location>
</feature>
<protein>
    <submittedName>
        <fullName evidence="3">Uncharacterized protein</fullName>
    </submittedName>
</protein>
<reference evidence="3 4" key="1">
    <citation type="submission" date="2016-10" db="EMBL/GenBank/DDBJ databases">
        <title>Reductive evolution of mitochondrial metabolism and differential evolution of invasion-related proteins in Cryptosporidium.</title>
        <authorList>
            <person name="Liu S."/>
            <person name="Roellig D.M."/>
            <person name="Guo Y."/>
            <person name="Li N."/>
            <person name="Frace M.A."/>
            <person name="Tang K."/>
            <person name="Zhang L."/>
            <person name="Feng Y."/>
            <person name="Xiao L."/>
        </authorList>
    </citation>
    <scope>NUCLEOTIDE SEQUENCE [LARGE SCALE GENOMIC DNA]</scope>
    <source>
        <strain evidence="3">39726</strain>
    </source>
</reference>
<feature type="chain" id="PRO_5013085663" evidence="2">
    <location>
        <begin position="24"/>
        <end position="656"/>
    </location>
</feature>
<feature type="compositionally biased region" description="Basic and acidic residues" evidence="1">
    <location>
        <begin position="488"/>
        <end position="502"/>
    </location>
</feature>
<evidence type="ECO:0000256" key="2">
    <source>
        <dbReference type="SAM" id="SignalP"/>
    </source>
</evidence>
<organism evidence="3 4">
    <name type="scientific">Cryptosporidium ubiquitum</name>
    <dbReference type="NCBI Taxonomy" id="857276"/>
    <lineage>
        <taxon>Eukaryota</taxon>
        <taxon>Sar</taxon>
        <taxon>Alveolata</taxon>
        <taxon>Apicomplexa</taxon>
        <taxon>Conoidasida</taxon>
        <taxon>Coccidia</taxon>
        <taxon>Eucoccidiorida</taxon>
        <taxon>Eimeriorina</taxon>
        <taxon>Cryptosporidiidae</taxon>
        <taxon>Cryptosporidium</taxon>
    </lineage>
</organism>
<evidence type="ECO:0000313" key="4">
    <source>
        <dbReference type="Proteomes" id="UP000186176"/>
    </source>
</evidence>
<accession>A0A1J4MD81</accession>
<dbReference type="AlphaFoldDB" id="A0A1J4MD81"/>
<dbReference type="VEuPathDB" id="CryptoDB:cubi_01535"/>
<dbReference type="OrthoDB" id="343276at2759"/>
<feature type="region of interest" description="Disordered" evidence="1">
    <location>
        <begin position="431"/>
        <end position="656"/>
    </location>
</feature>